<dbReference type="InterPro" id="IPR030395">
    <property type="entry name" value="GP_PDE_dom"/>
</dbReference>
<dbReference type="AlphaFoldDB" id="A0A410JY29"/>
<dbReference type="Pfam" id="PF03009">
    <property type="entry name" value="GDPD"/>
    <property type="match status" value="1"/>
</dbReference>
<feature type="domain" description="GP-PDE" evidence="1">
    <location>
        <begin position="16"/>
        <end position="58"/>
    </location>
</feature>
<proteinExistence type="predicted"/>
<accession>A0A410JY29</accession>
<dbReference type="PANTHER" id="PTHR46211:SF14">
    <property type="entry name" value="GLYCEROPHOSPHODIESTER PHOSPHODIESTERASE"/>
    <property type="match status" value="1"/>
</dbReference>
<gene>
    <name evidence="2" type="ORF">EP073_05875</name>
</gene>
<evidence type="ECO:0000313" key="3">
    <source>
        <dbReference type="Proteomes" id="UP000287502"/>
    </source>
</evidence>
<evidence type="ECO:0000313" key="2">
    <source>
        <dbReference type="EMBL" id="QAR32951.1"/>
    </source>
</evidence>
<dbReference type="CDD" id="cd08556">
    <property type="entry name" value="GDPD"/>
    <property type="match status" value="1"/>
</dbReference>
<dbReference type="OrthoDB" id="384721at2"/>
<organism evidence="2 3">
    <name type="scientific">Geovibrio thiophilus</name>
    <dbReference type="NCBI Taxonomy" id="139438"/>
    <lineage>
        <taxon>Bacteria</taxon>
        <taxon>Pseudomonadati</taxon>
        <taxon>Deferribacterota</taxon>
        <taxon>Deferribacteres</taxon>
        <taxon>Deferribacterales</taxon>
        <taxon>Geovibrionaceae</taxon>
        <taxon>Geovibrio</taxon>
    </lineage>
</organism>
<reference evidence="2 3" key="1">
    <citation type="submission" date="2019-01" db="EMBL/GenBank/DDBJ databases">
        <title>Geovibrio thiophilus DSM 11263, complete genome.</title>
        <authorList>
            <person name="Spring S."/>
            <person name="Bunk B."/>
            <person name="Sproer C."/>
        </authorList>
    </citation>
    <scope>NUCLEOTIDE SEQUENCE [LARGE SCALE GENOMIC DNA]</scope>
    <source>
        <strain evidence="2 3">DSM 11263</strain>
    </source>
</reference>
<dbReference type="RefSeq" id="WP_128466237.1">
    <property type="nucleotide sequence ID" value="NZ_CP035108.1"/>
</dbReference>
<name>A0A410JY29_9BACT</name>
<dbReference type="InterPro" id="IPR017946">
    <property type="entry name" value="PLC-like_Pdiesterase_TIM-brl"/>
</dbReference>
<dbReference type="PANTHER" id="PTHR46211">
    <property type="entry name" value="GLYCEROPHOSPHORYL DIESTER PHOSPHODIESTERASE"/>
    <property type="match status" value="1"/>
</dbReference>
<keyword evidence="3" id="KW-1185">Reference proteome</keyword>
<dbReference type="GO" id="GO:0006629">
    <property type="term" value="P:lipid metabolic process"/>
    <property type="evidence" value="ECO:0007669"/>
    <property type="project" value="InterPro"/>
</dbReference>
<protein>
    <submittedName>
        <fullName evidence="2">Glycerophosphodiester phosphodiesterase</fullName>
    </submittedName>
</protein>
<dbReference type="SUPFAM" id="SSF51695">
    <property type="entry name" value="PLC-like phosphodiesterases"/>
    <property type="match status" value="1"/>
</dbReference>
<evidence type="ECO:0000259" key="1">
    <source>
        <dbReference type="Pfam" id="PF03009"/>
    </source>
</evidence>
<sequence length="281" mass="32261">MTKTPVEKLLSHRFRGYAPVEHTFSGFLEAAKSSVKYFEIDTRASKDGVVYVFHDPYIHGHIFPQTGSTVIDSINIYNDEPVPRLDDALRIFKTDFSSDTVFCLDIKDIGFEKEHIRLIEKHGLEKQVAIVSWCALALMNFSREGFSAPLFLSYQSLFSYGLRGRLTEFLAQNRIKVKKYNVFTGKNVFESIPRELYQGYFHSLRCRTLPDKLLKVIRKSGGGVCVAKNLICPELVSYCNENGLRLWVYSVNEINAYRRFASMDGVDMIFSDRAESIFKEL</sequence>
<dbReference type="GO" id="GO:0008081">
    <property type="term" value="F:phosphoric diester hydrolase activity"/>
    <property type="evidence" value="ECO:0007669"/>
    <property type="project" value="InterPro"/>
</dbReference>
<dbReference type="Proteomes" id="UP000287502">
    <property type="component" value="Chromosome"/>
</dbReference>
<dbReference type="EMBL" id="CP035108">
    <property type="protein sequence ID" value="QAR32951.1"/>
    <property type="molecule type" value="Genomic_DNA"/>
</dbReference>
<dbReference type="Gene3D" id="3.20.20.190">
    <property type="entry name" value="Phosphatidylinositol (PI) phosphodiesterase"/>
    <property type="match status" value="1"/>
</dbReference>
<dbReference type="KEGG" id="gtl:EP073_05875"/>